<dbReference type="OrthoDB" id="306876at2759"/>
<comment type="subcellular location">
    <subcellularLocation>
        <location evidence="1">Membrane</location>
        <topology evidence="1">Multi-pass membrane protein</topology>
    </subcellularLocation>
</comment>
<keyword evidence="4 5" id="KW-0472">Membrane</keyword>
<evidence type="ECO:0000313" key="7">
    <source>
        <dbReference type="EMBL" id="KZW03139.1"/>
    </source>
</evidence>
<feature type="transmembrane region" description="Helical" evidence="5">
    <location>
        <begin position="93"/>
        <end position="111"/>
    </location>
</feature>
<feature type="transmembrane region" description="Helical" evidence="5">
    <location>
        <begin position="265"/>
        <end position="282"/>
    </location>
</feature>
<feature type="transmembrane region" description="Helical" evidence="5">
    <location>
        <begin position="170"/>
        <end position="190"/>
    </location>
</feature>
<keyword evidence="2 5" id="KW-0812">Transmembrane</keyword>
<sequence>MIAFSQLFGSTMQITAKFLNGLDPPVPPFELIIVRMSLTYLASLAYMLWAKVPDPITGPKEVRWILVARGVCGFFGLFGVYYSLQYLSVSDTVVLTFLIPGTTAFVGHYFMGESYSRGEAIACGVSLFGVILIARPAALFGGDYSPPVPDVPSSDGSWVPSERGTPMQRLSAVGVSLLGVLGATGAYVTLRKIGKRAHPLHSMNFFAFYSTLVASLGMIVTRQPIVVPKRPEFFLLLLVLGLCGFFGQLLLVLGLQRETASRGALGLYAQIIFAVALERIFFDVKPSAMSIIGGLIIVGAALYVALTKKYGEPVNTEQRKSAEEEVEGTVPARRRVRWADELVDAEEDDEDEDEAAPMLAKQSLEMNRLTPNGQLNIRTVDLEEERLDVR</sequence>
<feature type="transmembrane region" description="Helical" evidence="5">
    <location>
        <begin position="233"/>
        <end position="253"/>
    </location>
</feature>
<protein>
    <recommendedName>
        <fullName evidence="6">EamA domain-containing protein</fullName>
    </recommendedName>
</protein>
<dbReference type="STRING" id="1314781.A0A165Q653"/>
<dbReference type="InterPro" id="IPR000620">
    <property type="entry name" value="EamA_dom"/>
</dbReference>
<proteinExistence type="predicted"/>
<accession>A0A165Q653</accession>
<keyword evidence="3 5" id="KW-1133">Transmembrane helix</keyword>
<keyword evidence="8" id="KW-1185">Reference proteome</keyword>
<feature type="transmembrane region" description="Helical" evidence="5">
    <location>
        <begin position="120"/>
        <end position="140"/>
    </location>
</feature>
<dbReference type="GO" id="GO:0016020">
    <property type="term" value="C:membrane"/>
    <property type="evidence" value="ECO:0007669"/>
    <property type="project" value="UniProtKB-SubCell"/>
</dbReference>
<evidence type="ECO:0000313" key="8">
    <source>
        <dbReference type="Proteomes" id="UP000077266"/>
    </source>
</evidence>
<dbReference type="PANTHER" id="PTHR22911:SF6">
    <property type="entry name" value="SOLUTE CARRIER FAMILY 35 MEMBER G1"/>
    <property type="match status" value="1"/>
</dbReference>
<organism evidence="7 8">
    <name type="scientific">Exidia glandulosa HHB12029</name>
    <dbReference type="NCBI Taxonomy" id="1314781"/>
    <lineage>
        <taxon>Eukaryota</taxon>
        <taxon>Fungi</taxon>
        <taxon>Dikarya</taxon>
        <taxon>Basidiomycota</taxon>
        <taxon>Agaricomycotina</taxon>
        <taxon>Agaricomycetes</taxon>
        <taxon>Auriculariales</taxon>
        <taxon>Exidiaceae</taxon>
        <taxon>Exidia</taxon>
    </lineage>
</organism>
<dbReference type="AlphaFoldDB" id="A0A165Q653"/>
<evidence type="ECO:0000256" key="3">
    <source>
        <dbReference type="ARBA" id="ARBA00022989"/>
    </source>
</evidence>
<evidence type="ECO:0000259" key="6">
    <source>
        <dbReference type="Pfam" id="PF00892"/>
    </source>
</evidence>
<feature type="transmembrane region" description="Helical" evidence="5">
    <location>
        <begin position="288"/>
        <end position="306"/>
    </location>
</feature>
<dbReference type="InParanoid" id="A0A165Q653"/>
<evidence type="ECO:0000256" key="4">
    <source>
        <dbReference type="ARBA" id="ARBA00023136"/>
    </source>
</evidence>
<dbReference type="EMBL" id="KV425884">
    <property type="protein sequence ID" value="KZW03139.1"/>
    <property type="molecule type" value="Genomic_DNA"/>
</dbReference>
<dbReference type="Pfam" id="PF00892">
    <property type="entry name" value="EamA"/>
    <property type="match status" value="2"/>
</dbReference>
<evidence type="ECO:0000256" key="1">
    <source>
        <dbReference type="ARBA" id="ARBA00004141"/>
    </source>
</evidence>
<evidence type="ECO:0000256" key="2">
    <source>
        <dbReference type="ARBA" id="ARBA00022692"/>
    </source>
</evidence>
<reference evidence="7 8" key="1">
    <citation type="journal article" date="2016" name="Mol. Biol. Evol.">
        <title>Comparative Genomics of Early-Diverging Mushroom-Forming Fungi Provides Insights into the Origins of Lignocellulose Decay Capabilities.</title>
        <authorList>
            <person name="Nagy L.G."/>
            <person name="Riley R."/>
            <person name="Tritt A."/>
            <person name="Adam C."/>
            <person name="Daum C."/>
            <person name="Floudas D."/>
            <person name="Sun H."/>
            <person name="Yadav J.S."/>
            <person name="Pangilinan J."/>
            <person name="Larsson K.H."/>
            <person name="Matsuura K."/>
            <person name="Barry K."/>
            <person name="Labutti K."/>
            <person name="Kuo R."/>
            <person name="Ohm R.A."/>
            <person name="Bhattacharya S.S."/>
            <person name="Shirouzu T."/>
            <person name="Yoshinaga Y."/>
            <person name="Martin F.M."/>
            <person name="Grigoriev I.V."/>
            <person name="Hibbett D.S."/>
        </authorList>
    </citation>
    <scope>NUCLEOTIDE SEQUENCE [LARGE SCALE GENOMIC DNA]</scope>
    <source>
        <strain evidence="7 8">HHB12029</strain>
    </source>
</reference>
<dbReference type="SUPFAM" id="SSF103481">
    <property type="entry name" value="Multidrug resistance efflux transporter EmrE"/>
    <property type="match status" value="2"/>
</dbReference>
<feature type="transmembrane region" description="Helical" evidence="5">
    <location>
        <begin position="202"/>
        <end position="221"/>
    </location>
</feature>
<dbReference type="PANTHER" id="PTHR22911">
    <property type="entry name" value="ACYL-MALONYL CONDENSING ENZYME-RELATED"/>
    <property type="match status" value="1"/>
</dbReference>
<feature type="transmembrane region" description="Helical" evidence="5">
    <location>
        <begin position="32"/>
        <end position="50"/>
    </location>
</feature>
<feature type="domain" description="EamA" evidence="6">
    <location>
        <begin position="178"/>
        <end position="304"/>
    </location>
</feature>
<gene>
    <name evidence="7" type="ORF">EXIGLDRAFT_664264</name>
</gene>
<name>A0A165Q653_EXIGL</name>
<feature type="transmembrane region" description="Helical" evidence="5">
    <location>
        <begin position="62"/>
        <end position="81"/>
    </location>
</feature>
<dbReference type="InterPro" id="IPR037185">
    <property type="entry name" value="EmrE-like"/>
</dbReference>
<evidence type="ECO:0000256" key="5">
    <source>
        <dbReference type="SAM" id="Phobius"/>
    </source>
</evidence>
<feature type="domain" description="EamA" evidence="6">
    <location>
        <begin position="26"/>
        <end position="134"/>
    </location>
</feature>
<dbReference type="Proteomes" id="UP000077266">
    <property type="component" value="Unassembled WGS sequence"/>
</dbReference>